<feature type="transmembrane region" description="Helical" evidence="7">
    <location>
        <begin position="389"/>
        <end position="410"/>
    </location>
</feature>
<protein>
    <submittedName>
        <fullName evidence="8">Amino acid transporter</fullName>
    </submittedName>
</protein>
<name>A0A8G1RHD4_9EURO</name>
<feature type="transmembrane region" description="Helical" evidence="7">
    <location>
        <begin position="466"/>
        <end position="486"/>
    </location>
</feature>
<dbReference type="RefSeq" id="XP_040797937.1">
    <property type="nucleotide sequence ID" value="XM_040948850.1"/>
</dbReference>
<dbReference type="EMBL" id="KZ824674">
    <property type="protein sequence ID" value="RAK73927.1"/>
    <property type="molecule type" value="Genomic_DNA"/>
</dbReference>
<reference evidence="8 9" key="1">
    <citation type="submission" date="2018-02" db="EMBL/GenBank/DDBJ databases">
        <title>The genomes of Aspergillus section Nigri reveals drivers in fungal speciation.</title>
        <authorList>
            <consortium name="DOE Joint Genome Institute"/>
            <person name="Vesth T.C."/>
            <person name="Nybo J."/>
            <person name="Theobald S."/>
            <person name="Brandl J."/>
            <person name="Frisvad J.C."/>
            <person name="Nielsen K.F."/>
            <person name="Lyhne E.K."/>
            <person name="Kogle M.E."/>
            <person name="Kuo A."/>
            <person name="Riley R."/>
            <person name="Clum A."/>
            <person name="Nolan M."/>
            <person name="Lipzen A."/>
            <person name="Salamov A."/>
            <person name="Henrissat B."/>
            <person name="Wiebenga A."/>
            <person name="De vries R.P."/>
            <person name="Grigoriev I.V."/>
            <person name="Mortensen U.H."/>
            <person name="Andersen M.R."/>
            <person name="Baker S.E."/>
        </authorList>
    </citation>
    <scope>NUCLEOTIDE SEQUENCE [LARGE SCALE GENOMIC DNA]</scope>
    <source>
        <strain evidence="8 9">CBS 313.89</strain>
    </source>
</reference>
<proteinExistence type="predicted"/>
<keyword evidence="2" id="KW-0813">Transport</keyword>
<organism evidence="8 9">
    <name type="scientific">Aspergillus fijiensis CBS 313.89</name>
    <dbReference type="NCBI Taxonomy" id="1448319"/>
    <lineage>
        <taxon>Eukaryota</taxon>
        <taxon>Fungi</taxon>
        <taxon>Dikarya</taxon>
        <taxon>Ascomycota</taxon>
        <taxon>Pezizomycotina</taxon>
        <taxon>Eurotiomycetes</taxon>
        <taxon>Eurotiomycetidae</taxon>
        <taxon>Eurotiales</taxon>
        <taxon>Aspergillaceae</taxon>
        <taxon>Aspergillus</taxon>
    </lineage>
</organism>
<feature type="transmembrane region" description="Helical" evidence="7">
    <location>
        <begin position="305"/>
        <end position="327"/>
    </location>
</feature>
<evidence type="ECO:0000256" key="6">
    <source>
        <dbReference type="SAM" id="MobiDB-lite"/>
    </source>
</evidence>
<dbReference type="VEuPathDB" id="FungiDB:BO72DRAFT_499615"/>
<dbReference type="OrthoDB" id="3900342at2759"/>
<evidence type="ECO:0000256" key="2">
    <source>
        <dbReference type="ARBA" id="ARBA00022448"/>
    </source>
</evidence>
<feature type="transmembrane region" description="Helical" evidence="7">
    <location>
        <begin position="347"/>
        <end position="369"/>
    </location>
</feature>
<dbReference type="GO" id="GO:0022857">
    <property type="term" value="F:transmembrane transporter activity"/>
    <property type="evidence" value="ECO:0007669"/>
    <property type="project" value="InterPro"/>
</dbReference>
<dbReference type="Gene3D" id="1.20.1740.10">
    <property type="entry name" value="Amino acid/polyamine transporter I"/>
    <property type="match status" value="1"/>
</dbReference>
<feature type="transmembrane region" description="Helical" evidence="7">
    <location>
        <begin position="567"/>
        <end position="586"/>
    </location>
</feature>
<sequence length="615" mass="65631">MGNFAFRVTSRSLPPIQPCKGCPSTATLLSSRGRSKGYGYPEKNRAGGPSVLRILREESRITGTATMGTKKTAASQDASQDKVAAHGADSNSDDDRLDILGYKQELRRNRSLNTLLFQSLAMAAIPYGEGGPLMGAIYGGGPMSIFVGWIIVCVLYQCVALSLAELVSRYPTSAGPYYWSHQIARDHKAIVSFLTGWVWIIGNWTAILSTNFGFASMLSASISLVRPSWDPNSWELLLIFYAVCVGTFLVCTFGNRFLPHIDFLCTVTTALTIIVVLVALSTTAATGRHTAAYALGHYDTHFSGWGGFTFFIGLLPAAYTFCGIGLVTSMAEECVAPARIVPQVLSLNIPVLGLAGLLFILPICFTLPPMEEILAAPAGQALPYIFHRVMGTAAGGLALTSLVLSLTLFGSISATVAGSRAIYAFARDNAVPCSRFWARVHDPYAFFASASSSSDSSSHKNNPDSVPFNALLGGTILQLLLGLINLGSTSTFTAFVSVSTIALSVAYAIPIALSLMHRRTEVARAPWTCGPLLGPVVNVLSLAWIAFGLVLFSLPTALPVTPSSMNYAAVVLVGLWGLAFAWYCVYGRRVYKGPPLESTGPSLVGTPDYLLALEL</sequence>
<dbReference type="AlphaFoldDB" id="A0A8G1RHD4"/>
<evidence type="ECO:0000256" key="4">
    <source>
        <dbReference type="ARBA" id="ARBA00022989"/>
    </source>
</evidence>
<evidence type="ECO:0000313" key="8">
    <source>
        <dbReference type="EMBL" id="RAK73927.1"/>
    </source>
</evidence>
<evidence type="ECO:0000256" key="5">
    <source>
        <dbReference type="ARBA" id="ARBA00023136"/>
    </source>
</evidence>
<dbReference type="PANTHER" id="PTHR45649">
    <property type="entry name" value="AMINO-ACID PERMEASE BAT1"/>
    <property type="match status" value="1"/>
</dbReference>
<feature type="transmembrane region" description="Helical" evidence="7">
    <location>
        <begin position="261"/>
        <end position="285"/>
    </location>
</feature>
<gene>
    <name evidence="8" type="ORF">BO72DRAFT_499615</name>
</gene>
<feature type="transmembrane region" description="Helical" evidence="7">
    <location>
        <begin position="115"/>
        <end position="139"/>
    </location>
</feature>
<evidence type="ECO:0000256" key="7">
    <source>
        <dbReference type="SAM" id="Phobius"/>
    </source>
</evidence>
<dbReference type="InterPro" id="IPR002293">
    <property type="entry name" value="AA/rel_permease1"/>
</dbReference>
<feature type="transmembrane region" description="Helical" evidence="7">
    <location>
        <begin position="189"/>
        <end position="214"/>
    </location>
</feature>
<feature type="region of interest" description="Disordered" evidence="6">
    <location>
        <begin position="66"/>
        <end position="91"/>
    </location>
</feature>
<feature type="transmembrane region" description="Helical" evidence="7">
    <location>
        <begin position="145"/>
        <end position="168"/>
    </location>
</feature>
<dbReference type="GO" id="GO:0016020">
    <property type="term" value="C:membrane"/>
    <property type="evidence" value="ECO:0007669"/>
    <property type="project" value="UniProtKB-SubCell"/>
</dbReference>
<dbReference type="Pfam" id="PF13520">
    <property type="entry name" value="AA_permease_2"/>
    <property type="match status" value="1"/>
</dbReference>
<feature type="transmembrane region" description="Helical" evidence="7">
    <location>
        <begin position="536"/>
        <end position="555"/>
    </location>
</feature>
<feature type="transmembrane region" description="Helical" evidence="7">
    <location>
        <begin position="234"/>
        <end position="254"/>
    </location>
</feature>
<keyword evidence="3 7" id="KW-0812">Transmembrane</keyword>
<dbReference type="GeneID" id="63866183"/>
<evidence type="ECO:0000256" key="3">
    <source>
        <dbReference type="ARBA" id="ARBA00022692"/>
    </source>
</evidence>
<dbReference type="PANTHER" id="PTHR45649:SF28">
    <property type="entry name" value="TRANSPORTER, PUTATIVE (EUROFUNG)-RELATED"/>
    <property type="match status" value="1"/>
</dbReference>
<accession>A0A8G1RHD4</accession>
<keyword evidence="9" id="KW-1185">Reference proteome</keyword>
<comment type="subcellular location">
    <subcellularLocation>
        <location evidence="1">Membrane</location>
        <topology evidence="1">Multi-pass membrane protein</topology>
    </subcellularLocation>
</comment>
<evidence type="ECO:0000256" key="1">
    <source>
        <dbReference type="ARBA" id="ARBA00004141"/>
    </source>
</evidence>
<dbReference type="Proteomes" id="UP000249789">
    <property type="component" value="Unassembled WGS sequence"/>
</dbReference>
<keyword evidence="4 7" id="KW-1133">Transmembrane helix</keyword>
<evidence type="ECO:0000313" key="9">
    <source>
        <dbReference type="Proteomes" id="UP000249789"/>
    </source>
</evidence>
<feature type="transmembrane region" description="Helical" evidence="7">
    <location>
        <begin position="492"/>
        <end position="515"/>
    </location>
</feature>
<keyword evidence="5 7" id="KW-0472">Membrane</keyword>